<protein>
    <recommendedName>
        <fullName evidence="1">Inactive STAND domain-containing protein</fullName>
    </recommendedName>
</protein>
<dbReference type="InParanoid" id="A0A1H9CYS0"/>
<dbReference type="STRING" id="478744.SAMN05444359_10572"/>
<feature type="domain" description="Inactive STAND" evidence="1">
    <location>
        <begin position="102"/>
        <end position="271"/>
    </location>
</feature>
<dbReference type="InterPro" id="IPR045475">
    <property type="entry name" value="iSTAND"/>
</dbReference>
<dbReference type="Proteomes" id="UP000199021">
    <property type="component" value="Unassembled WGS sequence"/>
</dbReference>
<organism evidence="2 3">
    <name type="scientific">Neolewinella agarilytica</name>
    <dbReference type="NCBI Taxonomy" id="478744"/>
    <lineage>
        <taxon>Bacteria</taxon>
        <taxon>Pseudomonadati</taxon>
        <taxon>Bacteroidota</taxon>
        <taxon>Saprospiria</taxon>
        <taxon>Saprospirales</taxon>
        <taxon>Lewinellaceae</taxon>
        <taxon>Neolewinella</taxon>
    </lineage>
</organism>
<sequence>MPSPFEEIVNKIGDTPMIEVIEELRELVSVSYPAFLAEVLAFAAEQNDIDEKTENRAWTPGYEGPARRQLIIDVMNLIERIETRQDDHEPRQKQAVDKYHAYAVNRHDQMDGLTKHKKEGGICQYYILQGNELHEHEHFFHRVARELMGCYRDVDNPLLRNESKVEMLTPYFVPLKRDEEAYRKALLQKLYDKAGMDANAHAPLLEKDITHFWKQGPRTANLGSGDYICIFFQLDDPSYDPDTAVNTVNWFIDYIEKAPLPEDAPRLLIFFSFEFDEDDEDEARDVRDAIGMIPRAKSIPEFEKVGSRDVIRWLKTYRKLIDPIHPKIWVEGDEDDPVRFQKGRDYYMADINPVLQQLIKDYNKKQV</sequence>
<gene>
    <name evidence="2" type="ORF">SAMN05444359_10572</name>
</gene>
<proteinExistence type="predicted"/>
<accession>A0A1H9CYS0</accession>
<evidence type="ECO:0000313" key="2">
    <source>
        <dbReference type="EMBL" id="SEQ06345.1"/>
    </source>
</evidence>
<reference evidence="3" key="1">
    <citation type="submission" date="2016-10" db="EMBL/GenBank/DDBJ databases">
        <authorList>
            <person name="Varghese N."/>
            <person name="Submissions S."/>
        </authorList>
    </citation>
    <scope>NUCLEOTIDE SEQUENCE [LARGE SCALE GENOMIC DNA]</scope>
    <source>
        <strain evidence="3">DSM 24740</strain>
    </source>
</reference>
<dbReference type="Pfam" id="PF19995">
    <property type="entry name" value="iSTAND"/>
    <property type="match status" value="1"/>
</dbReference>
<evidence type="ECO:0000259" key="1">
    <source>
        <dbReference type="Pfam" id="PF19995"/>
    </source>
</evidence>
<evidence type="ECO:0000313" key="3">
    <source>
        <dbReference type="Proteomes" id="UP000199021"/>
    </source>
</evidence>
<dbReference type="OrthoDB" id="1494086at2"/>
<name>A0A1H9CYS0_9BACT</name>
<dbReference type="EMBL" id="FOFB01000005">
    <property type="protein sequence ID" value="SEQ06345.1"/>
    <property type="molecule type" value="Genomic_DNA"/>
</dbReference>
<dbReference type="RefSeq" id="WP_090166335.1">
    <property type="nucleotide sequence ID" value="NZ_FOFB01000005.1"/>
</dbReference>
<keyword evidence="3" id="KW-1185">Reference proteome</keyword>
<dbReference type="AlphaFoldDB" id="A0A1H9CYS0"/>